<reference evidence="2" key="1">
    <citation type="submission" date="2021-06" db="EMBL/GenBank/DDBJ databases">
        <authorList>
            <person name="Kallberg Y."/>
            <person name="Tangrot J."/>
            <person name="Rosling A."/>
        </authorList>
    </citation>
    <scope>NUCLEOTIDE SEQUENCE</scope>
    <source>
        <strain evidence="2">FL130A</strain>
    </source>
</reference>
<dbReference type="EMBL" id="CAJVPS010004489">
    <property type="protein sequence ID" value="CAG8604359.1"/>
    <property type="molecule type" value="Genomic_DNA"/>
</dbReference>
<dbReference type="OrthoDB" id="1046782at2759"/>
<dbReference type="GO" id="GO:0005525">
    <property type="term" value="F:GTP binding"/>
    <property type="evidence" value="ECO:0007669"/>
    <property type="project" value="InterPro"/>
</dbReference>
<dbReference type="InterPro" id="IPR027417">
    <property type="entry name" value="P-loop_NTPase"/>
</dbReference>
<proteinExistence type="predicted"/>
<evidence type="ECO:0000313" key="2">
    <source>
        <dbReference type="EMBL" id="CAG8604359.1"/>
    </source>
</evidence>
<dbReference type="InterPro" id="IPR015894">
    <property type="entry name" value="Guanylate-bd_N"/>
</dbReference>
<dbReference type="SUPFAM" id="SSF52540">
    <property type="entry name" value="P-loop containing nucleoside triphosphate hydrolases"/>
    <property type="match status" value="1"/>
</dbReference>
<dbReference type="Gene3D" id="3.40.50.300">
    <property type="entry name" value="P-loop containing nucleotide triphosphate hydrolases"/>
    <property type="match status" value="1"/>
</dbReference>
<gene>
    <name evidence="2" type="ORF">ALEPTO_LOCUS8284</name>
</gene>
<evidence type="ECO:0000313" key="3">
    <source>
        <dbReference type="Proteomes" id="UP000789508"/>
    </source>
</evidence>
<organism evidence="2 3">
    <name type="scientific">Ambispora leptoticha</name>
    <dbReference type="NCBI Taxonomy" id="144679"/>
    <lineage>
        <taxon>Eukaryota</taxon>
        <taxon>Fungi</taxon>
        <taxon>Fungi incertae sedis</taxon>
        <taxon>Mucoromycota</taxon>
        <taxon>Glomeromycotina</taxon>
        <taxon>Glomeromycetes</taxon>
        <taxon>Archaeosporales</taxon>
        <taxon>Ambisporaceae</taxon>
        <taxon>Ambispora</taxon>
    </lineage>
</organism>
<name>A0A9N9CI52_9GLOM</name>
<keyword evidence="3" id="KW-1185">Reference proteome</keyword>
<accession>A0A9N9CI52</accession>
<dbReference type="PANTHER" id="PTHR10751">
    <property type="entry name" value="GUANYLATE BINDING PROTEIN"/>
    <property type="match status" value="1"/>
</dbReference>
<comment type="caution">
    <text evidence="2">The sequence shown here is derived from an EMBL/GenBank/DDBJ whole genome shotgun (WGS) entry which is preliminary data.</text>
</comment>
<evidence type="ECO:0000259" key="1">
    <source>
        <dbReference type="Pfam" id="PF02263"/>
    </source>
</evidence>
<feature type="domain" description="Guanylate-binding protein N-terminal" evidence="1">
    <location>
        <begin position="30"/>
        <end position="198"/>
    </location>
</feature>
<dbReference type="AlphaFoldDB" id="A0A9N9CI52"/>
<dbReference type="Proteomes" id="UP000789508">
    <property type="component" value="Unassembled WGS sequence"/>
</dbReference>
<protein>
    <submittedName>
        <fullName evidence="2">13348_t:CDS:1</fullName>
    </submittedName>
</protein>
<dbReference type="GO" id="GO:0003924">
    <property type="term" value="F:GTPase activity"/>
    <property type="evidence" value="ECO:0007669"/>
    <property type="project" value="InterPro"/>
</dbReference>
<sequence length="586" mass="66621">MVTTNGANPFGQGIPFRQGKPIQLVSLVNGKFVVNLDAVNSLFEKFQNGNVGVVSIVGNRQTGKSHLANLLHGRHDGFELSNYLDKTTTRGIQMWDTPFSTINNNDDTESASNTVVVLDHEGFDDFQQDEIIQQKLFLFALLVSDTLVYTIDKSPNTQNIKRLFAVNNLIELLKTKKFVVDDEKEEVENDNELLENFVMSNLFVIIKDVMSSSFDLTEFFMEKMDFVDIDGSDAFEANFSNIKVRGIPPPGLGLEDLSKMDKIPTHKLDKSYVNELVITITEILSSLKSKNENNMNSVDAFVKRLNKVLDFVNDETNSKYFSVATMEIKSNLRHDVEALWCEIIEPGLQKETPFGNENLLRQKLDEFSRQISAKYSQQRLENLIKEKEKLALEMWKSLVPKNILAIVDFKVNSSDFRGLPWPEDGWKWDKTDLNAGHGGKFIHIGYKLATVDIENLEFYSPPEMNRGFLWNSAGKYWTHTDCVTALSYIAYDQQRTTKPPSWDFWSPQDLSEGAGGKYIYLVWNACGDKPPVTDIYFESTEKETPPKKEGWVLIEQDLCAGSKGSYLWGFYRTADNDDTTPPSPEE</sequence>
<dbReference type="Gene3D" id="2.100.10.50">
    <property type="match status" value="1"/>
</dbReference>
<dbReference type="Pfam" id="PF02263">
    <property type="entry name" value="GBP"/>
    <property type="match status" value="1"/>
</dbReference>